<proteinExistence type="evidence at transcript level"/>
<name>C6SWS3_SOYBN</name>
<accession>C6SWS3</accession>
<dbReference type="AlphaFoldDB" id="C6SWS3"/>
<evidence type="ECO:0000313" key="1">
    <source>
        <dbReference type="EMBL" id="ACU13696.1"/>
    </source>
</evidence>
<sequence>MCLCVYTKDIMGSGTSVHVYSNSHQEDTNKSKVEDGMNQYGHSTCLKVAKLYHFAFTRNLDQQPWSQEDEEHHRHKNWPPISHDLHLFFLLSLFWCHSSFNASWLVV</sequence>
<reference evidence="1" key="1">
    <citation type="submission" date="2009-08" db="EMBL/GenBank/DDBJ databases">
        <authorList>
            <person name="Cheung F."/>
            <person name="Xiao Y."/>
            <person name="Chan A."/>
            <person name="Moskal W."/>
            <person name="Town C.D."/>
        </authorList>
    </citation>
    <scope>NUCLEOTIDE SEQUENCE</scope>
</reference>
<protein>
    <submittedName>
        <fullName evidence="1">Uncharacterized protein</fullName>
    </submittedName>
</protein>
<organism evidence="1">
    <name type="scientific">Glycine max</name>
    <name type="common">Soybean</name>
    <name type="synonym">Glycine hispida</name>
    <dbReference type="NCBI Taxonomy" id="3847"/>
    <lineage>
        <taxon>Eukaryota</taxon>
        <taxon>Viridiplantae</taxon>
        <taxon>Streptophyta</taxon>
        <taxon>Embryophyta</taxon>
        <taxon>Tracheophyta</taxon>
        <taxon>Spermatophyta</taxon>
        <taxon>Magnoliopsida</taxon>
        <taxon>eudicotyledons</taxon>
        <taxon>Gunneridae</taxon>
        <taxon>Pentapetalae</taxon>
        <taxon>rosids</taxon>
        <taxon>fabids</taxon>
        <taxon>Fabales</taxon>
        <taxon>Fabaceae</taxon>
        <taxon>Papilionoideae</taxon>
        <taxon>50 kb inversion clade</taxon>
        <taxon>NPAAA clade</taxon>
        <taxon>indigoferoid/millettioid clade</taxon>
        <taxon>Phaseoleae</taxon>
        <taxon>Glycine</taxon>
        <taxon>Glycine subgen. Soja</taxon>
    </lineage>
</organism>
<feature type="non-terminal residue" evidence="1">
    <location>
        <position position="107"/>
    </location>
</feature>
<dbReference type="EMBL" id="BT089616">
    <property type="protein sequence ID" value="ACU13696.1"/>
    <property type="molecule type" value="mRNA"/>
</dbReference>